<dbReference type="Proteomes" id="UP000825935">
    <property type="component" value="Chromosome 26"/>
</dbReference>
<evidence type="ECO:0000313" key="2">
    <source>
        <dbReference type="Proteomes" id="UP000825935"/>
    </source>
</evidence>
<organism evidence="1 2">
    <name type="scientific">Ceratopteris richardii</name>
    <name type="common">Triangle waterfern</name>
    <dbReference type="NCBI Taxonomy" id="49495"/>
    <lineage>
        <taxon>Eukaryota</taxon>
        <taxon>Viridiplantae</taxon>
        <taxon>Streptophyta</taxon>
        <taxon>Embryophyta</taxon>
        <taxon>Tracheophyta</taxon>
        <taxon>Polypodiopsida</taxon>
        <taxon>Polypodiidae</taxon>
        <taxon>Polypodiales</taxon>
        <taxon>Pteridineae</taxon>
        <taxon>Pteridaceae</taxon>
        <taxon>Parkerioideae</taxon>
        <taxon>Ceratopteris</taxon>
    </lineage>
</organism>
<gene>
    <name evidence="1" type="ORF">KP509_26G001200</name>
</gene>
<protein>
    <recommendedName>
        <fullName evidence="3">Retrovirus-related Pol polyprotein from transposon TNT 1-94</fullName>
    </recommendedName>
</protein>
<evidence type="ECO:0000313" key="1">
    <source>
        <dbReference type="EMBL" id="KAH7295960.1"/>
    </source>
</evidence>
<evidence type="ECO:0008006" key="3">
    <source>
        <dbReference type="Google" id="ProtNLM"/>
    </source>
</evidence>
<comment type="caution">
    <text evidence="1">The sequence shown here is derived from an EMBL/GenBank/DDBJ whole genome shotgun (WGS) entry which is preliminary data.</text>
</comment>
<accession>A0A8T2RJ30</accession>
<proteinExistence type="predicted"/>
<dbReference type="OMA" id="YHFIRIA"/>
<dbReference type="PANTHER" id="PTHR11439">
    <property type="entry name" value="GAG-POL-RELATED RETROTRANSPOSON"/>
    <property type="match status" value="1"/>
</dbReference>
<sequence length="134" mass="14794">MARDVDTRKSTSGYVYILAGGAISWCSRLQRIVALSTTEAEYISATEASKEAIWLARLCSEFGMSEKALVLGCDNQSAICLAKNATFHACTKHIDVRYHFIREVLEDGLITLIKVNTSENPKDALTKCLPKAQH</sequence>
<dbReference type="CDD" id="cd09272">
    <property type="entry name" value="RNase_HI_RT_Ty1"/>
    <property type="match status" value="1"/>
</dbReference>
<dbReference type="AlphaFoldDB" id="A0A8T2RJ30"/>
<keyword evidence="2" id="KW-1185">Reference proteome</keyword>
<dbReference type="OrthoDB" id="185373at2759"/>
<name>A0A8T2RJ30_CERRI</name>
<reference evidence="1" key="1">
    <citation type="submission" date="2021-08" db="EMBL/GenBank/DDBJ databases">
        <title>WGS assembly of Ceratopteris richardii.</title>
        <authorList>
            <person name="Marchant D.B."/>
            <person name="Chen G."/>
            <person name="Jenkins J."/>
            <person name="Shu S."/>
            <person name="Leebens-Mack J."/>
            <person name="Grimwood J."/>
            <person name="Schmutz J."/>
            <person name="Soltis P."/>
            <person name="Soltis D."/>
            <person name="Chen Z.-H."/>
        </authorList>
    </citation>
    <scope>NUCLEOTIDE SEQUENCE</scope>
    <source>
        <strain evidence="1">Whitten #5841</strain>
        <tissue evidence="1">Leaf</tissue>
    </source>
</reference>
<dbReference type="EMBL" id="CM035431">
    <property type="protein sequence ID" value="KAH7295960.1"/>
    <property type="molecule type" value="Genomic_DNA"/>
</dbReference>